<evidence type="ECO:0000256" key="20">
    <source>
        <dbReference type="SAM" id="Phobius"/>
    </source>
</evidence>
<evidence type="ECO:0000256" key="18">
    <source>
        <dbReference type="ARBA" id="ARBA00049360"/>
    </source>
</evidence>
<keyword evidence="11" id="KW-0067">ATP-binding</keyword>
<dbReference type="SFLD" id="SFLDF00027">
    <property type="entry name" value="p-type_atpase"/>
    <property type="match status" value="1"/>
</dbReference>
<keyword evidence="10" id="KW-0547">Nucleotide-binding</keyword>
<evidence type="ECO:0000313" key="23">
    <source>
        <dbReference type="Proteomes" id="UP000220340"/>
    </source>
</evidence>
<evidence type="ECO:0000256" key="19">
    <source>
        <dbReference type="SAM" id="MobiDB-lite"/>
    </source>
</evidence>
<dbReference type="OrthoDB" id="9814270at2"/>
<evidence type="ECO:0000256" key="10">
    <source>
        <dbReference type="ARBA" id="ARBA00022741"/>
    </source>
</evidence>
<feature type="domain" description="Cation-transporting P-type ATPase N-terminal" evidence="21">
    <location>
        <begin position="37"/>
        <end position="109"/>
    </location>
</feature>
<feature type="transmembrane region" description="Helical" evidence="20">
    <location>
        <begin position="737"/>
        <end position="763"/>
    </location>
</feature>
<reference evidence="22 23" key="1">
    <citation type="submission" date="2017-10" db="EMBL/GenBank/DDBJ databases">
        <title>The new phylogeny of genus Mycobacterium.</title>
        <authorList>
            <person name="Tortoli E."/>
            <person name="Trovato A."/>
            <person name="Cirillo D.M."/>
        </authorList>
    </citation>
    <scope>NUCLEOTIDE SEQUENCE [LARGE SCALE GENOMIC DNA]</scope>
    <source>
        <strain evidence="22 23">IP141170001</strain>
    </source>
</reference>
<keyword evidence="12" id="KW-0460">Magnesium</keyword>
<name>A0A2A7NVN2_9MYCO</name>
<dbReference type="SUPFAM" id="SSF81653">
    <property type="entry name" value="Calcium ATPase, transduction domain A"/>
    <property type="match status" value="1"/>
</dbReference>
<keyword evidence="23" id="KW-1185">Reference proteome</keyword>
<dbReference type="GO" id="GO:0015444">
    <property type="term" value="F:P-type magnesium transporter activity"/>
    <property type="evidence" value="ECO:0007669"/>
    <property type="project" value="UniProtKB-EC"/>
</dbReference>
<dbReference type="InterPro" id="IPR023298">
    <property type="entry name" value="ATPase_P-typ_TM_dom_sf"/>
</dbReference>
<keyword evidence="14 20" id="KW-1133">Transmembrane helix</keyword>
<dbReference type="SFLD" id="SFLDG00002">
    <property type="entry name" value="C1.7:_P-type_atpase_like"/>
    <property type="match status" value="1"/>
</dbReference>
<dbReference type="SFLD" id="SFLDS00003">
    <property type="entry name" value="Haloacid_Dehalogenase"/>
    <property type="match status" value="1"/>
</dbReference>
<protein>
    <recommendedName>
        <fullName evidence="5">Magnesium-transporting ATPase, P-type 1</fullName>
        <ecNumber evidence="4">7.2.2.14</ecNumber>
    </recommendedName>
    <alternativeName>
        <fullName evidence="16">Mg(2+) transport ATPase, P-type 1</fullName>
    </alternativeName>
</protein>
<dbReference type="GO" id="GO:0005886">
    <property type="term" value="C:plasma membrane"/>
    <property type="evidence" value="ECO:0007669"/>
    <property type="project" value="UniProtKB-SubCell"/>
</dbReference>
<dbReference type="Gene3D" id="1.20.1110.10">
    <property type="entry name" value="Calcium-transporting ATPase, transmembrane domain"/>
    <property type="match status" value="1"/>
</dbReference>
<dbReference type="PROSITE" id="PS00154">
    <property type="entry name" value="ATPASE_E1_E2"/>
    <property type="match status" value="1"/>
</dbReference>
<dbReference type="SUPFAM" id="SSF56784">
    <property type="entry name" value="HAD-like"/>
    <property type="match status" value="1"/>
</dbReference>
<feature type="transmembrane region" description="Helical" evidence="20">
    <location>
        <begin position="799"/>
        <end position="819"/>
    </location>
</feature>
<dbReference type="Gene3D" id="2.70.150.10">
    <property type="entry name" value="Calcium-transporting ATPase, cytoplasmic transduction domain A"/>
    <property type="match status" value="1"/>
</dbReference>
<comment type="similarity">
    <text evidence="3">Belongs to the cation transport ATPase (P-type) (TC 3.A.3) family. Type IIIB subfamily.</text>
</comment>
<dbReference type="SUPFAM" id="SSF81665">
    <property type="entry name" value="Calcium ATPase, transmembrane domain M"/>
    <property type="match status" value="1"/>
</dbReference>
<dbReference type="InterPro" id="IPR059000">
    <property type="entry name" value="ATPase_P-type_domA"/>
</dbReference>
<evidence type="ECO:0000256" key="9">
    <source>
        <dbReference type="ARBA" id="ARBA00022692"/>
    </source>
</evidence>
<dbReference type="InterPro" id="IPR001757">
    <property type="entry name" value="P_typ_ATPase"/>
</dbReference>
<keyword evidence="8" id="KW-0597">Phosphoprotein</keyword>
<dbReference type="SMART" id="SM00831">
    <property type="entry name" value="Cation_ATPase_N"/>
    <property type="match status" value="1"/>
</dbReference>
<comment type="subcellular location">
    <subcellularLocation>
        <location evidence="2">Cell inner membrane</location>
        <topology evidence="2">Multi-pass membrane protein</topology>
    </subcellularLocation>
</comment>
<evidence type="ECO:0000256" key="7">
    <source>
        <dbReference type="ARBA" id="ARBA00022519"/>
    </source>
</evidence>
<feature type="transmembrane region" description="Helical" evidence="20">
    <location>
        <begin position="301"/>
        <end position="326"/>
    </location>
</feature>
<dbReference type="Pfam" id="PF00122">
    <property type="entry name" value="E1-E2_ATPase"/>
    <property type="match status" value="1"/>
</dbReference>
<keyword evidence="6" id="KW-1003">Cell membrane</keyword>
<dbReference type="InterPro" id="IPR018303">
    <property type="entry name" value="ATPase_P-typ_P_site"/>
</dbReference>
<dbReference type="SUPFAM" id="SSF81660">
    <property type="entry name" value="Metal cation-transporting ATPase, ATP-binding domain N"/>
    <property type="match status" value="1"/>
</dbReference>
<dbReference type="EMBL" id="PDCR01000011">
    <property type="protein sequence ID" value="PEG54612.1"/>
    <property type="molecule type" value="Genomic_DNA"/>
</dbReference>
<dbReference type="InterPro" id="IPR008250">
    <property type="entry name" value="ATPase_P-typ_transduc_dom_A_sf"/>
</dbReference>
<evidence type="ECO:0000256" key="16">
    <source>
        <dbReference type="ARBA" id="ARBA00029806"/>
    </source>
</evidence>
<dbReference type="AlphaFoldDB" id="A0A2A7NVN2"/>
<keyword evidence="9 20" id="KW-0812">Transmembrane</keyword>
<dbReference type="Gene3D" id="3.40.1110.10">
    <property type="entry name" value="Calcium-transporting ATPase, cytoplasmic domain N"/>
    <property type="match status" value="1"/>
</dbReference>
<dbReference type="InterPro" id="IPR023299">
    <property type="entry name" value="ATPase_P-typ_cyto_dom_N"/>
</dbReference>
<proteinExistence type="inferred from homology"/>
<feature type="transmembrane region" description="Helical" evidence="20">
    <location>
        <begin position="113"/>
        <end position="132"/>
    </location>
</feature>
<dbReference type="Pfam" id="PF00702">
    <property type="entry name" value="Hydrolase"/>
    <property type="match status" value="1"/>
</dbReference>
<comment type="caution">
    <text evidence="22">The sequence shown here is derived from an EMBL/GenBank/DDBJ whole genome shotgun (WGS) entry which is preliminary data.</text>
</comment>
<dbReference type="NCBIfam" id="TIGR01494">
    <property type="entry name" value="ATPase_P-type"/>
    <property type="match status" value="2"/>
</dbReference>
<dbReference type="Pfam" id="PF00689">
    <property type="entry name" value="Cation_ATPase_C"/>
    <property type="match status" value="1"/>
</dbReference>
<evidence type="ECO:0000259" key="21">
    <source>
        <dbReference type="SMART" id="SM00831"/>
    </source>
</evidence>
<dbReference type="Gene3D" id="3.40.50.1000">
    <property type="entry name" value="HAD superfamily/HAD-like"/>
    <property type="match status" value="1"/>
</dbReference>
<evidence type="ECO:0000256" key="4">
    <source>
        <dbReference type="ARBA" id="ARBA00012786"/>
    </source>
</evidence>
<evidence type="ECO:0000313" key="22">
    <source>
        <dbReference type="EMBL" id="PEG54612.1"/>
    </source>
</evidence>
<dbReference type="InterPro" id="IPR023214">
    <property type="entry name" value="HAD_sf"/>
</dbReference>
<evidence type="ECO:0000256" key="5">
    <source>
        <dbReference type="ARBA" id="ARBA00013555"/>
    </source>
</evidence>
<dbReference type="NCBIfam" id="TIGR01524">
    <property type="entry name" value="ATPase-IIIB_Mg"/>
    <property type="match status" value="1"/>
</dbReference>
<dbReference type="InterPro" id="IPR004014">
    <property type="entry name" value="ATPase_P-typ_cation-transptr_N"/>
</dbReference>
<dbReference type="PANTHER" id="PTHR42861">
    <property type="entry name" value="CALCIUM-TRANSPORTING ATPASE"/>
    <property type="match status" value="1"/>
</dbReference>
<evidence type="ECO:0000256" key="1">
    <source>
        <dbReference type="ARBA" id="ARBA00003954"/>
    </source>
</evidence>
<evidence type="ECO:0000256" key="3">
    <source>
        <dbReference type="ARBA" id="ARBA00008746"/>
    </source>
</evidence>
<gene>
    <name evidence="22" type="primary">mgtA</name>
    <name evidence="22" type="ORF">CRI78_10520</name>
</gene>
<keyword evidence="15 20" id="KW-0472">Membrane</keyword>
<dbReference type="InterPro" id="IPR006068">
    <property type="entry name" value="ATPase_P-typ_cation-transptr_C"/>
</dbReference>
<evidence type="ECO:0000256" key="15">
    <source>
        <dbReference type="ARBA" id="ARBA00023136"/>
    </source>
</evidence>
<dbReference type="PRINTS" id="PR01836">
    <property type="entry name" value="MGATPASE"/>
</dbReference>
<feature type="compositionally biased region" description="Basic residues" evidence="19">
    <location>
        <begin position="1"/>
        <end position="16"/>
    </location>
</feature>
<accession>A0A2A7NVN2</accession>
<keyword evidence="7" id="KW-0997">Cell inner membrane</keyword>
<comment type="function">
    <text evidence="1">Mediates magnesium influx to the cytosol.</text>
</comment>
<sequence length="920" mass="97726">MSSAGRRRPGRSRSCSRCRSDRAGRVSDLPRQLTTGQAGTATAKEVLAAVAGSTTGLSTIQAQERLTTCGPNAVRTHRVSAGSVLVRQLRNAVLLLLAGTAILAFFLGDATEAAIIGVILLASVGLSFANEYRAERATAKLHSEVQHYALVCRDGRFAKHSVTHLVPGDVIRLTLGEVVPADVRLVRVNGLECNESILSGESAPAEKSALPVADAQGLSDYTDLAFMGTVVTAGEADAVVYATGARAQFGRLAAGLGERHPETDFQRGLREFSYLLLWVALTLTGFILAVNIMLGRPLIDSALFALAIAVGITPQLLPAVVSTSLATGSRRLAQMRVLVKRLVCIEDLGDIDVLITDKTGTLTNGRISFVGAENVDAERSAAVLRLGLLASDVDVTGGDSTNPLDSALAETAVGVVSVGAARRVALRPFDHVRRATSVLVDDGGQRQLIVKGAPEQVIALCQTVPDAVRTRLDVLFGEGRRVVAVATRPAPGLTEIGDSTESALTFEGFLCFADEPKAAAAQSLLALAELGIEVKVATGDNPRVAEKVCADLGLPSKGTITGTQLDDLGGADYSRAVQEHTIFARISPEQKAALIIEARRAQRSVGFLGDGVNDALALHAADVGISVDTATDVAKDAADIVLMEKDLGVLAAGVAEGRRIFGNTIKYVLMGTSSNFGNMFSAAAASSILPFLPMLPSQILLNNLLYDSSQLAIPSDRVDPEQLRAPSHWDIAFIRRFMLTFGPVSSLFDFLTFGLMLGVLHAAPAEFRTGWFVESLATQTLIIFAIRTRRVPFTRSRPGGLLTVTTVAVIAVGVAISYWPPARRMGFTPLPWQYFAALAALAAAYLVLVELTKSVFYRESVGVQPRRVRSPDKQIHRLAARFSHHGRLLPGASGAESPAMQVASPVSRPAVPQRRRSIRR</sequence>
<dbReference type="InterPro" id="IPR044492">
    <property type="entry name" value="P_typ_ATPase_HD_dom"/>
</dbReference>
<evidence type="ECO:0000256" key="8">
    <source>
        <dbReference type="ARBA" id="ARBA00022553"/>
    </source>
</evidence>
<dbReference type="InterPro" id="IPR036412">
    <property type="entry name" value="HAD-like_sf"/>
</dbReference>
<keyword evidence="13" id="KW-1278">Translocase</keyword>
<dbReference type="Pfam" id="PF00690">
    <property type="entry name" value="Cation_ATPase_N"/>
    <property type="match status" value="1"/>
</dbReference>
<evidence type="ECO:0000256" key="11">
    <source>
        <dbReference type="ARBA" id="ARBA00022840"/>
    </source>
</evidence>
<feature type="transmembrane region" description="Helical" evidence="20">
    <location>
        <begin position="831"/>
        <end position="849"/>
    </location>
</feature>
<comment type="catalytic activity">
    <reaction evidence="17">
        <text>Mg(2+)(out) + ATP + H2O = Mg(2+)(in) + ADP + phosphate + H(+)</text>
        <dbReference type="Rhea" id="RHEA:10260"/>
        <dbReference type="ChEBI" id="CHEBI:15377"/>
        <dbReference type="ChEBI" id="CHEBI:15378"/>
        <dbReference type="ChEBI" id="CHEBI:18420"/>
        <dbReference type="ChEBI" id="CHEBI:30616"/>
        <dbReference type="ChEBI" id="CHEBI:43474"/>
        <dbReference type="ChEBI" id="CHEBI:456216"/>
        <dbReference type="EC" id="7.2.2.14"/>
    </reaction>
</comment>
<feature type="transmembrane region" description="Helical" evidence="20">
    <location>
        <begin position="275"/>
        <end position="295"/>
    </location>
</feature>
<dbReference type="GO" id="GO:0005524">
    <property type="term" value="F:ATP binding"/>
    <property type="evidence" value="ECO:0007669"/>
    <property type="project" value="UniProtKB-KW"/>
</dbReference>
<evidence type="ECO:0000256" key="17">
    <source>
        <dbReference type="ARBA" id="ARBA00047295"/>
    </source>
</evidence>
<dbReference type="InterPro" id="IPR006415">
    <property type="entry name" value="P-type_ATPase_IIIB"/>
</dbReference>
<dbReference type="EC" id="7.2.2.14" evidence="4"/>
<feature type="region of interest" description="Disordered" evidence="19">
    <location>
        <begin position="1"/>
        <end position="23"/>
    </location>
</feature>
<feature type="transmembrane region" description="Helical" evidence="20">
    <location>
        <begin position="89"/>
        <end position="107"/>
    </location>
</feature>
<comment type="catalytic activity">
    <reaction evidence="18">
        <text>ATP + H2O = ADP + phosphate + H(+)</text>
        <dbReference type="Rhea" id="RHEA:13065"/>
        <dbReference type="ChEBI" id="CHEBI:15377"/>
        <dbReference type="ChEBI" id="CHEBI:15378"/>
        <dbReference type="ChEBI" id="CHEBI:30616"/>
        <dbReference type="ChEBI" id="CHEBI:43474"/>
        <dbReference type="ChEBI" id="CHEBI:456216"/>
    </reaction>
</comment>
<evidence type="ECO:0000256" key="2">
    <source>
        <dbReference type="ARBA" id="ARBA00004429"/>
    </source>
</evidence>
<evidence type="ECO:0000256" key="12">
    <source>
        <dbReference type="ARBA" id="ARBA00022842"/>
    </source>
</evidence>
<evidence type="ECO:0000256" key="14">
    <source>
        <dbReference type="ARBA" id="ARBA00022989"/>
    </source>
</evidence>
<dbReference type="GO" id="GO:0016887">
    <property type="term" value="F:ATP hydrolysis activity"/>
    <property type="evidence" value="ECO:0007669"/>
    <property type="project" value="InterPro"/>
</dbReference>
<evidence type="ECO:0000256" key="13">
    <source>
        <dbReference type="ARBA" id="ARBA00022967"/>
    </source>
</evidence>
<evidence type="ECO:0000256" key="6">
    <source>
        <dbReference type="ARBA" id="ARBA00022475"/>
    </source>
</evidence>
<feature type="transmembrane region" description="Helical" evidence="20">
    <location>
        <begin position="769"/>
        <end position="787"/>
    </location>
</feature>
<dbReference type="Proteomes" id="UP000220340">
    <property type="component" value="Unassembled WGS sequence"/>
</dbReference>
<organism evidence="22 23">
    <name type="scientific">Mycolicibacterium diernhoferi</name>
    <dbReference type="NCBI Taxonomy" id="1801"/>
    <lineage>
        <taxon>Bacteria</taxon>
        <taxon>Bacillati</taxon>
        <taxon>Actinomycetota</taxon>
        <taxon>Actinomycetes</taxon>
        <taxon>Mycobacteriales</taxon>
        <taxon>Mycobacteriaceae</taxon>
        <taxon>Mycolicibacterium</taxon>
    </lineage>
</organism>